<dbReference type="PANTHER" id="PTHR33121">
    <property type="entry name" value="CYCLIC DI-GMP PHOSPHODIESTERASE PDEF"/>
    <property type="match status" value="1"/>
</dbReference>
<comment type="similarity">
    <text evidence="1">Belongs to the YdiV family.</text>
</comment>
<evidence type="ECO:0000313" key="6">
    <source>
        <dbReference type="EMBL" id="QHA89718.1"/>
    </source>
</evidence>
<dbReference type="EMBL" id="CP041764">
    <property type="protein sequence ID" value="QHA89718.1"/>
    <property type="molecule type" value="Genomic_DNA"/>
</dbReference>
<dbReference type="InterPro" id="IPR035919">
    <property type="entry name" value="EAL_sf"/>
</dbReference>
<dbReference type="InterPro" id="IPR001633">
    <property type="entry name" value="EAL_dom"/>
</dbReference>
<evidence type="ECO:0000256" key="4">
    <source>
        <dbReference type="ARBA" id="ARBA00023163"/>
    </source>
</evidence>
<evidence type="ECO:0000259" key="5">
    <source>
        <dbReference type="PROSITE" id="PS50883"/>
    </source>
</evidence>
<dbReference type="Proteomes" id="UP000430368">
    <property type="component" value="Chromosome"/>
</dbReference>
<keyword evidence="4" id="KW-0804">Transcription</keyword>
<dbReference type="RefSeq" id="WP_160031260.1">
    <property type="nucleotide sequence ID" value="NZ_CP041764.1"/>
</dbReference>
<dbReference type="Gene3D" id="3.20.20.450">
    <property type="entry name" value="EAL domain"/>
    <property type="match status" value="1"/>
</dbReference>
<dbReference type="Pfam" id="PF00563">
    <property type="entry name" value="EAL"/>
    <property type="match status" value="1"/>
</dbReference>
<dbReference type="PANTHER" id="PTHR33121:SF69">
    <property type="entry name" value="ANTI-FLHC(2)FLHD(4) FACTOR YDIV-RELATED"/>
    <property type="match status" value="1"/>
</dbReference>
<evidence type="ECO:0000256" key="1">
    <source>
        <dbReference type="ARBA" id="ARBA00010927"/>
    </source>
</evidence>
<dbReference type="PROSITE" id="PS50883">
    <property type="entry name" value="EAL"/>
    <property type="match status" value="1"/>
</dbReference>
<protein>
    <submittedName>
        <fullName evidence="6">EAL domain-containing protein</fullName>
    </submittedName>
</protein>
<keyword evidence="7" id="KW-1185">Reference proteome</keyword>
<organism evidence="6 7">
    <name type="scientific">Serratia rhizosphaerae</name>
    <dbReference type="NCBI Taxonomy" id="2597702"/>
    <lineage>
        <taxon>Bacteria</taxon>
        <taxon>Pseudomonadati</taxon>
        <taxon>Pseudomonadota</taxon>
        <taxon>Gammaproteobacteria</taxon>
        <taxon>Enterobacterales</taxon>
        <taxon>Yersiniaceae</taxon>
        <taxon>Serratia</taxon>
    </lineage>
</organism>
<keyword evidence="3" id="KW-0805">Transcription regulation</keyword>
<name>A0ABX6GTW0_9GAMM</name>
<dbReference type="CDD" id="cd01948">
    <property type="entry name" value="EAL"/>
    <property type="match status" value="1"/>
</dbReference>
<dbReference type="SUPFAM" id="SSF141868">
    <property type="entry name" value="EAL domain-like"/>
    <property type="match status" value="1"/>
</dbReference>
<evidence type="ECO:0000313" key="7">
    <source>
        <dbReference type="Proteomes" id="UP000430368"/>
    </source>
</evidence>
<evidence type="ECO:0000256" key="2">
    <source>
        <dbReference type="ARBA" id="ARBA00022491"/>
    </source>
</evidence>
<dbReference type="SMART" id="SM00052">
    <property type="entry name" value="EAL"/>
    <property type="match status" value="1"/>
</dbReference>
<sequence length="252" mass="28451">MKIQFETDFIIRHVFQPVYTLGGRLLAVEIQSRFNSRDGALAMPAEIGVNLLPSAQRTALFYEQLAVIEACADWFIMHQVLLSINIDDTLAGLLLQDNELRQRLRRQPFIVIEISESFPQLSAGKNNETIRRLSEFFTLWLDDFGSGQATLAPLYDGLFSYVKVDKRFYWQLFSHPGSDTVMDSLLRNINLLCKGIIVGGIENKAYFNHLDRAGVLGLQGFLWPAVGAEQLDTLREIPSEFIVAGSPDNKKP</sequence>
<feature type="domain" description="EAL" evidence="5">
    <location>
        <begin position="1"/>
        <end position="240"/>
    </location>
</feature>
<evidence type="ECO:0000256" key="3">
    <source>
        <dbReference type="ARBA" id="ARBA00023015"/>
    </source>
</evidence>
<reference evidence="6 7" key="1">
    <citation type="submission" date="2019-07" db="EMBL/GenBank/DDBJ databases">
        <title>Serratia dokdonensis sp. nov., an elicitor of systemic resistance in Nicotiana Tabacum.</title>
        <authorList>
            <person name="Son J.-S."/>
            <person name="Hwang Y.-J."/>
            <person name="Lee S.-Y."/>
            <person name="Ghim S.-Y."/>
        </authorList>
    </citation>
    <scope>NUCLEOTIDE SEQUENCE [LARGE SCALE GENOMIC DNA]</scope>
    <source>
        <strain evidence="6 7">KUDC3025</strain>
    </source>
</reference>
<keyword evidence="2" id="KW-0678">Repressor</keyword>
<proteinExistence type="inferred from homology"/>
<gene>
    <name evidence="6" type="ORF">FO014_23545</name>
</gene>
<accession>A0ABX6GTW0</accession>
<dbReference type="InterPro" id="IPR050706">
    <property type="entry name" value="Cyclic-di-GMP_PDE-like"/>
</dbReference>